<reference evidence="3" key="1">
    <citation type="journal article" date="2019" name="MBio">
        <title>Virus Genomes from Deep Sea Sediments Expand the Ocean Megavirome and Support Independent Origins of Viral Gigantism.</title>
        <authorList>
            <person name="Backstrom D."/>
            <person name="Yutin N."/>
            <person name="Jorgensen S.L."/>
            <person name="Dharamshi J."/>
            <person name="Homa F."/>
            <person name="Zaremba-Niedwiedzka K."/>
            <person name="Spang A."/>
            <person name="Wolf Y.I."/>
            <person name="Koonin E.V."/>
            <person name="Ettema T.J."/>
        </authorList>
    </citation>
    <scope>NUCLEOTIDE SEQUENCE</scope>
</reference>
<gene>
    <name evidence="3" type="ORF">LCPAC404_01480</name>
</gene>
<keyword evidence="1" id="KW-0479">Metal-binding</keyword>
<dbReference type="PROSITE" id="PS50089">
    <property type="entry name" value="ZF_RING_2"/>
    <property type="match status" value="1"/>
</dbReference>
<accession>A0A481ZC03</accession>
<dbReference type="EMBL" id="MK500596">
    <property type="protein sequence ID" value="QBK93444.1"/>
    <property type="molecule type" value="Genomic_DNA"/>
</dbReference>
<dbReference type="SUPFAM" id="SSF57850">
    <property type="entry name" value="RING/U-box"/>
    <property type="match status" value="1"/>
</dbReference>
<dbReference type="InterPro" id="IPR013083">
    <property type="entry name" value="Znf_RING/FYVE/PHD"/>
</dbReference>
<dbReference type="GO" id="GO:0008270">
    <property type="term" value="F:zinc ion binding"/>
    <property type="evidence" value="ECO:0007669"/>
    <property type="project" value="UniProtKB-KW"/>
</dbReference>
<proteinExistence type="predicted"/>
<dbReference type="Gene3D" id="3.30.40.10">
    <property type="entry name" value="Zinc/RING finger domain, C3HC4 (zinc finger)"/>
    <property type="match status" value="1"/>
</dbReference>
<evidence type="ECO:0000313" key="3">
    <source>
        <dbReference type="EMBL" id="QBK93444.1"/>
    </source>
</evidence>
<evidence type="ECO:0000256" key="1">
    <source>
        <dbReference type="PROSITE-ProRule" id="PRU00175"/>
    </source>
</evidence>
<keyword evidence="1" id="KW-0863">Zinc-finger</keyword>
<sequence>MRRVRRGTYCHLHTSQGENHHTFVYFDWLLTSQNRELLDGSNFNLPERPKKPDKALNSNNTNTECVCADPIQDMDSLTFPCMHALHKKCIMQLMNLQCPFCKFSFIQHCDDTQLLQAIALKKIKENKELNEEKDILIHLIRQMQLQMQFQAFMSQSYSESDIAL</sequence>
<organism evidence="3">
    <name type="scientific">Pithovirus LCPAC404</name>
    <dbReference type="NCBI Taxonomy" id="2506597"/>
    <lineage>
        <taxon>Viruses</taxon>
        <taxon>Pithoviruses</taxon>
    </lineage>
</organism>
<protein>
    <submittedName>
        <fullName evidence="3">Ring finger domain protein</fullName>
    </submittedName>
</protein>
<keyword evidence="1" id="KW-0862">Zinc</keyword>
<feature type="domain" description="RING-type" evidence="2">
    <location>
        <begin position="66"/>
        <end position="102"/>
    </location>
</feature>
<dbReference type="InterPro" id="IPR001841">
    <property type="entry name" value="Znf_RING"/>
</dbReference>
<evidence type="ECO:0000259" key="2">
    <source>
        <dbReference type="PROSITE" id="PS50089"/>
    </source>
</evidence>
<name>A0A481ZC03_9VIRU</name>